<evidence type="ECO:0000313" key="2">
    <source>
        <dbReference type="Proteomes" id="UP000324222"/>
    </source>
</evidence>
<organism evidence="1 2">
    <name type="scientific">Portunus trituberculatus</name>
    <name type="common">Swimming crab</name>
    <name type="synonym">Neptunus trituberculatus</name>
    <dbReference type="NCBI Taxonomy" id="210409"/>
    <lineage>
        <taxon>Eukaryota</taxon>
        <taxon>Metazoa</taxon>
        <taxon>Ecdysozoa</taxon>
        <taxon>Arthropoda</taxon>
        <taxon>Crustacea</taxon>
        <taxon>Multicrustacea</taxon>
        <taxon>Malacostraca</taxon>
        <taxon>Eumalacostraca</taxon>
        <taxon>Eucarida</taxon>
        <taxon>Decapoda</taxon>
        <taxon>Pleocyemata</taxon>
        <taxon>Brachyura</taxon>
        <taxon>Eubrachyura</taxon>
        <taxon>Portunoidea</taxon>
        <taxon>Portunidae</taxon>
        <taxon>Portuninae</taxon>
        <taxon>Portunus</taxon>
    </lineage>
</organism>
<evidence type="ECO:0000313" key="1">
    <source>
        <dbReference type="EMBL" id="MPC72207.1"/>
    </source>
</evidence>
<protein>
    <submittedName>
        <fullName evidence="1">Uncharacterized protein</fullName>
    </submittedName>
</protein>
<dbReference type="EMBL" id="VSRR010034326">
    <property type="protein sequence ID" value="MPC72207.1"/>
    <property type="molecule type" value="Genomic_DNA"/>
</dbReference>
<gene>
    <name evidence="1" type="ORF">E2C01_066505</name>
</gene>
<reference evidence="1 2" key="1">
    <citation type="submission" date="2019-05" db="EMBL/GenBank/DDBJ databases">
        <title>Another draft genome of Portunus trituberculatus and its Hox gene families provides insights of decapod evolution.</title>
        <authorList>
            <person name="Jeong J.-H."/>
            <person name="Song I."/>
            <person name="Kim S."/>
            <person name="Choi T."/>
            <person name="Kim D."/>
            <person name="Ryu S."/>
            <person name="Kim W."/>
        </authorList>
    </citation>
    <scope>NUCLEOTIDE SEQUENCE [LARGE SCALE GENOMIC DNA]</scope>
    <source>
        <tissue evidence="1">Muscle</tissue>
    </source>
</reference>
<name>A0A5B7HSH7_PORTR</name>
<dbReference type="AlphaFoldDB" id="A0A5B7HSH7"/>
<sequence length="86" mass="9314">MKTKHEYSRQSSAAAAAPSDSVTVLACPQVGIALPYTARRSTAVVPACLANTPEAIKCCRCFPEIYVCSGLGHFESFLWSLLKRHV</sequence>
<dbReference type="Proteomes" id="UP000324222">
    <property type="component" value="Unassembled WGS sequence"/>
</dbReference>
<accession>A0A5B7HSH7</accession>
<proteinExistence type="predicted"/>
<comment type="caution">
    <text evidence="1">The sequence shown here is derived from an EMBL/GenBank/DDBJ whole genome shotgun (WGS) entry which is preliminary data.</text>
</comment>
<keyword evidence="2" id="KW-1185">Reference proteome</keyword>